<feature type="transmembrane region" description="Helical" evidence="1">
    <location>
        <begin position="20"/>
        <end position="38"/>
    </location>
</feature>
<reference evidence="2 3" key="1">
    <citation type="submission" date="2022-04" db="EMBL/GenBank/DDBJ databases">
        <title>Gracilibacillus sp. isolated from saltern.</title>
        <authorList>
            <person name="Won M."/>
            <person name="Lee C.-M."/>
            <person name="Woen H.-Y."/>
            <person name="Kwon S.-W."/>
        </authorList>
    </citation>
    <scope>NUCLEOTIDE SEQUENCE [LARGE SCALE GENOMIC DNA]</scope>
    <source>
        <strain evidence="2 3">SSPM10-3</strain>
    </source>
</reference>
<evidence type="ECO:0000313" key="2">
    <source>
        <dbReference type="EMBL" id="UOQ85221.1"/>
    </source>
</evidence>
<keyword evidence="1" id="KW-1133">Transmembrane helix</keyword>
<gene>
    <name evidence="2" type="ORF">MUN87_21685</name>
</gene>
<protein>
    <submittedName>
        <fullName evidence="2">Uncharacterized protein</fullName>
    </submittedName>
</protein>
<dbReference type="Proteomes" id="UP000831537">
    <property type="component" value="Chromosome"/>
</dbReference>
<sequence length="68" mass="7516">MNYSWKKRKLLSQTLRLTSIILALAIVIVMSLCNVLPLPNTFTWMLAIAVAAGAFSLIPHFKAARTSV</sequence>
<accession>A0ABY4GM09</accession>
<evidence type="ECO:0000313" key="3">
    <source>
        <dbReference type="Proteomes" id="UP000831537"/>
    </source>
</evidence>
<name>A0ABY4GM09_9BACI</name>
<keyword evidence="1" id="KW-0812">Transmembrane</keyword>
<evidence type="ECO:0000256" key="1">
    <source>
        <dbReference type="SAM" id="Phobius"/>
    </source>
</evidence>
<dbReference type="RefSeq" id="WP_244743924.1">
    <property type="nucleotide sequence ID" value="NZ_CP095071.1"/>
</dbReference>
<dbReference type="EMBL" id="CP095071">
    <property type="protein sequence ID" value="UOQ85221.1"/>
    <property type="molecule type" value="Genomic_DNA"/>
</dbReference>
<keyword evidence="3" id="KW-1185">Reference proteome</keyword>
<proteinExistence type="predicted"/>
<keyword evidence="1" id="KW-0472">Membrane</keyword>
<organism evidence="2 3">
    <name type="scientific">Gracilibacillus salinarum</name>
    <dbReference type="NCBI Taxonomy" id="2932255"/>
    <lineage>
        <taxon>Bacteria</taxon>
        <taxon>Bacillati</taxon>
        <taxon>Bacillota</taxon>
        <taxon>Bacilli</taxon>
        <taxon>Bacillales</taxon>
        <taxon>Bacillaceae</taxon>
        <taxon>Gracilibacillus</taxon>
    </lineage>
</organism>
<feature type="transmembrane region" description="Helical" evidence="1">
    <location>
        <begin position="44"/>
        <end position="61"/>
    </location>
</feature>